<dbReference type="SUPFAM" id="SSF53098">
    <property type="entry name" value="Ribonuclease H-like"/>
    <property type="match status" value="1"/>
</dbReference>
<evidence type="ECO:0000256" key="2">
    <source>
        <dbReference type="ARBA" id="ARBA00022490"/>
    </source>
</evidence>
<feature type="domain" description="Polymerase/histidinol phosphatase N-terminal" evidence="13">
    <location>
        <begin position="288"/>
        <end position="355"/>
    </location>
</feature>
<evidence type="ECO:0000256" key="5">
    <source>
        <dbReference type="ARBA" id="ARBA00022705"/>
    </source>
</evidence>
<accession>A0A371IM04</accession>
<evidence type="ECO:0000259" key="12">
    <source>
        <dbReference type="SMART" id="SM00479"/>
    </source>
</evidence>
<dbReference type="InterPro" id="IPR012340">
    <property type="entry name" value="NA-bd_OB-fold"/>
</dbReference>
<dbReference type="CDD" id="cd07435">
    <property type="entry name" value="PHP_PolIIIA_POLC"/>
    <property type="match status" value="1"/>
</dbReference>
<dbReference type="SMART" id="SM00479">
    <property type="entry name" value="EXOIII"/>
    <property type="match status" value="1"/>
</dbReference>
<dbReference type="NCBIfam" id="TIGR00573">
    <property type="entry name" value="dnaq"/>
    <property type="match status" value="1"/>
</dbReference>
<dbReference type="InterPro" id="IPR006308">
    <property type="entry name" value="Pol_III_a_PolC-type_gram_pos"/>
</dbReference>
<dbReference type="InterPro" id="IPR003141">
    <property type="entry name" value="Pol/His_phosphatase_N"/>
</dbReference>
<keyword evidence="15" id="KW-1185">Reference proteome</keyword>
<dbReference type="CDD" id="cd04484">
    <property type="entry name" value="polC_OBF"/>
    <property type="match status" value="1"/>
</dbReference>
<keyword evidence="8 11" id="KW-0269">Exonuclease</keyword>
<dbReference type="Gene3D" id="1.10.150.700">
    <property type="entry name" value="PolC, middle finger domain"/>
    <property type="match status" value="1"/>
</dbReference>
<dbReference type="Pfam" id="PF07733">
    <property type="entry name" value="DNA_pol3_alpha"/>
    <property type="match status" value="2"/>
</dbReference>
<dbReference type="InterPro" id="IPR004805">
    <property type="entry name" value="DnaE2/DnaE/PolC"/>
</dbReference>
<dbReference type="GO" id="GO:0003677">
    <property type="term" value="F:DNA binding"/>
    <property type="evidence" value="ECO:0007669"/>
    <property type="project" value="UniProtKB-UniRule"/>
</dbReference>
<dbReference type="InterPro" id="IPR044923">
    <property type="entry name" value="PolC_middle_finger_sf"/>
</dbReference>
<comment type="caution">
    <text evidence="14">The sequence shown here is derived from an EMBL/GenBank/DDBJ whole genome shotgun (WGS) entry which is preliminary data.</text>
</comment>
<evidence type="ECO:0000256" key="4">
    <source>
        <dbReference type="ARBA" id="ARBA00022695"/>
    </source>
</evidence>
<organism evidence="14 15">
    <name type="scientific">Criibacterium bergeronii</name>
    <dbReference type="NCBI Taxonomy" id="1871336"/>
    <lineage>
        <taxon>Bacteria</taxon>
        <taxon>Bacillati</taxon>
        <taxon>Bacillota</taxon>
        <taxon>Clostridia</taxon>
        <taxon>Peptostreptococcales</taxon>
        <taxon>Filifactoraceae</taxon>
        <taxon>Criibacterium</taxon>
    </lineage>
</organism>
<evidence type="ECO:0000256" key="7">
    <source>
        <dbReference type="ARBA" id="ARBA00022801"/>
    </source>
</evidence>
<dbReference type="Gene3D" id="3.30.420.10">
    <property type="entry name" value="Ribonuclease H-like superfamily/Ribonuclease H"/>
    <property type="match status" value="1"/>
</dbReference>
<dbReference type="Gene3D" id="1.10.150.870">
    <property type="match status" value="1"/>
</dbReference>
<reference evidence="14 15" key="1">
    <citation type="journal article" date="2016" name="Genome Announc.">
        <title>Draft Genome Sequence of Criibacterium bergeronii gen. nov., sp. nov., Strain CCRI-22567T, Isolated from a Vaginal Sample from a Woman with Bacterial Vaginosis.</title>
        <authorList>
            <person name="Maheux A.F."/>
            <person name="Berube E."/>
            <person name="Boudreau D.K."/>
            <person name="Raymond F."/>
            <person name="Corbeil J."/>
            <person name="Roy P.H."/>
            <person name="Boissinot M."/>
            <person name="Omar R.F."/>
        </authorList>
    </citation>
    <scope>NUCLEOTIDE SEQUENCE [LARGE SCALE GENOMIC DNA]</scope>
    <source>
        <strain evidence="14 15">CCRI-22567</strain>
    </source>
</reference>
<dbReference type="NCBIfam" id="TIGR01405">
    <property type="entry name" value="polC_Gram_pos"/>
    <property type="match status" value="1"/>
</dbReference>
<protein>
    <recommendedName>
        <fullName evidence="11">DNA polymerase III PolC-type</fullName>
        <shortName evidence="11">PolIII</shortName>
        <ecNumber evidence="11">2.7.7.7</ecNumber>
    </recommendedName>
</protein>
<dbReference type="GO" id="GO:0008408">
    <property type="term" value="F:3'-5' exonuclease activity"/>
    <property type="evidence" value="ECO:0007669"/>
    <property type="project" value="UniProtKB-UniRule"/>
</dbReference>
<dbReference type="GO" id="GO:0005737">
    <property type="term" value="C:cytoplasm"/>
    <property type="evidence" value="ECO:0007669"/>
    <property type="project" value="UniProtKB-SubCell"/>
</dbReference>
<evidence type="ECO:0000313" key="14">
    <source>
        <dbReference type="EMBL" id="RDY21508.1"/>
    </source>
</evidence>
<dbReference type="EC" id="2.7.7.7" evidence="11"/>
<dbReference type="InterPro" id="IPR004013">
    <property type="entry name" value="PHP_dom"/>
</dbReference>
<keyword evidence="3 11" id="KW-0808">Transferase</keyword>
<dbReference type="InterPro" id="IPR013520">
    <property type="entry name" value="Ribonucl_H"/>
</dbReference>
<keyword evidence="2 11" id="KW-0963">Cytoplasm</keyword>
<dbReference type="Pfam" id="PF02811">
    <property type="entry name" value="PHP"/>
    <property type="match status" value="1"/>
</dbReference>
<dbReference type="SMART" id="SM00481">
    <property type="entry name" value="POLIIIAc"/>
    <property type="match status" value="1"/>
</dbReference>
<dbReference type="Gene3D" id="3.20.20.140">
    <property type="entry name" value="Metal-dependent hydrolases"/>
    <property type="match status" value="2"/>
</dbReference>
<dbReference type="InterPro" id="IPR036397">
    <property type="entry name" value="RNaseH_sf"/>
</dbReference>
<evidence type="ECO:0000256" key="3">
    <source>
        <dbReference type="ARBA" id="ARBA00022679"/>
    </source>
</evidence>
<dbReference type="NCBIfam" id="NF001688">
    <property type="entry name" value="PRK00448.1"/>
    <property type="match status" value="1"/>
</dbReference>
<evidence type="ECO:0000256" key="9">
    <source>
        <dbReference type="ARBA" id="ARBA00022932"/>
    </source>
</evidence>
<comment type="function">
    <text evidence="1 11">Required for replicative DNA synthesis. This DNA polymerase also exhibits 3' to 5' exonuclease activity.</text>
</comment>
<comment type="subcellular location">
    <subcellularLocation>
        <location evidence="11">Cytoplasm</location>
    </subcellularLocation>
</comment>
<evidence type="ECO:0000313" key="15">
    <source>
        <dbReference type="Proteomes" id="UP000093352"/>
    </source>
</evidence>
<dbReference type="Gene3D" id="3.30.1900.20">
    <property type="match status" value="2"/>
</dbReference>
<dbReference type="Pfam" id="PF17657">
    <property type="entry name" value="DNA_pol3_finger"/>
    <property type="match status" value="1"/>
</dbReference>
<dbReference type="Pfam" id="PF14579">
    <property type="entry name" value="HHH_6"/>
    <property type="match status" value="1"/>
</dbReference>
<evidence type="ECO:0000256" key="11">
    <source>
        <dbReference type="HAMAP-Rule" id="MF_00356"/>
    </source>
</evidence>
<feature type="domain" description="Exonuclease" evidence="12">
    <location>
        <begin position="372"/>
        <end position="537"/>
    </location>
</feature>
<dbReference type="HAMAP" id="MF_00356">
    <property type="entry name" value="DNApol_PolC"/>
    <property type="match status" value="1"/>
</dbReference>
<evidence type="ECO:0000256" key="6">
    <source>
        <dbReference type="ARBA" id="ARBA00022722"/>
    </source>
</evidence>
<proteinExistence type="inferred from homology"/>
<sequence length="1387" mass="155579">MKYNDFCDITGIKYNKKSSKTIFKILSKKILNSQQIETLKNELADISGTDYIDLELTYDVDSKDLKIVDLYISSLIDRLGALCPSTKARGELLSFNYKDNICTLTIENTAMLNLLESKNIPELFTKKTQEEINKKITYILTPGVCEVNFDYLDDLSKIASEEIPIAKTVKDKPKEIKQVEIRGESEDISQITSPTQSSIVSGSVFAPEIRTTKNGKQILNFIVGDEKGAISVMKFVNDNEYIPNAGDFVKISGAVELDNFSHDLLLRAKKIQKIPKVIKKDTAKDKMVELHAHTYMSQSDGIESVGALFDRVKAYEQDAIAILDHEVVQAFPEVMEKSKAMGIKPIYGCEFNMVDDAEQHIKTSKIAEFYDTYVVFDIETTGFSNINDKITEIGAVKISDGKIIDTYSQLINPGIPIPEKIVELTGISDVLVADKPSIEEVLPTFLEFCKGSILVAHNSEFDTGFIRQNSKNQNLDYNFDAIDTLVLSRLLLTNLKNHKLDTIAKELDVVLETHHRAIDDATATAHIFLKFIEILKQREMINFNDINDKIKLTNISKIRPTHVSVLAKNQAGIKDLYILVTMAHTTYLQGATPVIPKSELKNLRQNILIGAGYLDTDVFNFALNAKTDEEIQTLMSFYDYIELNPTDSMTSLINEGRVSGKSELENINSKLYFNAKEINKPVIASNNVHYLDEKDIIYRKILKASIKRKDESPDNVYYYRTTTQMLEEFSYLGEEVAKEIVITNTNAIKDIIEDAQPVPDGTFPPVIDGAEDELRNSCYEKAKNIYGEDLPELIKTRLDKELNSIIENGYSVLYIIAKKLVAKSNSDGYLVGSRGSVGSSLAAYMSDITEVNSLPPHYICDHCKHSEFILDGSFGAGVDMPDKVCPKCGQTMRKDGYDIPFETFLGFNGDKEPDIDLNFAGEYQPNAHQFIMDLFGKDYVYRAGTISTIASKTAFGYVKKYEEVSGLKFSNKQEIILQEGITGIKRTSGQHPGGIMVCPKYKDIYDFTPISYPANMKKSETLTTHFDYHSISGRILKLDILGHDGPSMIKQLEFLTGTTATNLPLKDEKTLAIFLGTDVLQADLSAINCNTGTLGIPEFGTVFVRQMLEDTKPKAMSELIRIAGLSHGTDVWLGNAQELIKNSGLSLNEVICTRDDIMLYLIQKGVEKKTSFDIMEKVRKGKGLSEDHEKAMRENSVPDWYIDSCKKIQYMFPKAHAVAYVMLSIRIAYYKVHYKEAFYATHFTTKAEDFDINIISKGEDAVLTKLNQINMLGNDATTKEKGMAQVLEVAYEMYKRKVKIGKVDLYKSDASQFLLDEDKSLIPPFLAIPGLGRVVADKIFAEARLRPFVSLQDLKQRTGASKTVVEQLQESGCLDGLSETNQLSFNF</sequence>
<keyword evidence="6 11" id="KW-0540">Nuclease</keyword>
<dbReference type="Pfam" id="PF00929">
    <property type="entry name" value="RNase_T"/>
    <property type="match status" value="1"/>
</dbReference>
<dbReference type="Gene3D" id="6.10.140.1510">
    <property type="match status" value="1"/>
</dbReference>
<dbReference type="PANTHER" id="PTHR32294:SF5">
    <property type="entry name" value="DNA POLYMERASE III POLC-TYPE"/>
    <property type="match status" value="1"/>
</dbReference>
<evidence type="ECO:0000256" key="8">
    <source>
        <dbReference type="ARBA" id="ARBA00022839"/>
    </source>
</evidence>
<keyword evidence="7 11" id="KW-0378">Hydrolase</keyword>
<evidence type="ECO:0000256" key="1">
    <source>
        <dbReference type="ARBA" id="ARBA00003452"/>
    </source>
</evidence>
<dbReference type="PANTHER" id="PTHR32294">
    <property type="entry name" value="DNA POLYMERASE III SUBUNIT ALPHA"/>
    <property type="match status" value="1"/>
</dbReference>
<dbReference type="InterPro" id="IPR012337">
    <property type="entry name" value="RNaseH-like_sf"/>
</dbReference>
<dbReference type="CDD" id="cd06127">
    <property type="entry name" value="DEDDh"/>
    <property type="match status" value="1"/>
</dbReference>
<gene>
    <name evidence="11" type="primary">polC</name>
    <name evidence="14" type="ORF">BBG48_003920</name>
</gene>
<dbReference type="Proteomes" id="UP000093352">
    <property type="component" value="Unassembled WGS sequence"/>
</dbReference>
<dbReference type="GO" id="GO:0003887">
    <property type="term" value="F:DNA-directed DNA polymerase activity"/>
    <property type="evidence" value="ECO:0007669"/>
    <property type="project" value="UniProtKB-UniRule"/>
</dbReference>
<keyword evidence="5 11" id="KW-0235">DNA replication</keyword>
<dbReference type="InterPro" id="IPR011708">
    <property type="entry name" value="DNA_pol3_alpha_NTPase_dom"/>
</dbReference>
<name>A0A371IM04_9FIRM</name>
<dbReference type="Gene3D" id="2.40.50.140">
    <property type="entry name" value="Nucleic acid-binding proteins"/>
    <property type="match status" value="1"/>
</dbReference>
<evidence type="ECO:0000256" key="10">
    <source>
        <dbReference type="ARBA" id="ARBA00049244"/>
    </source>
</evidence>
<dbReference type="Gene3D" id="1.20.5.140">
    <property type="match status" value="1"/>
</dbReference>
<comment type="catalytic activity">
    <reaction evidence="10 11">
        <text>DNA(n) + a 2'-deoxyribonucleoside 5'-triphosphate = DNA(n+1) + diphosphate</text>
        <dbReference type="Rhea" id="RHEA:22508"/>
        <dbReference type="Rhea" id="RHEA-COMP:17339"/>
        <dbReference type="Rhea" id="RHEA-COMP:17340"/>
        <dbReference type="ChEBI" id="CHEBI:33019"/>
        <dbReference type="ChEBI" id="CHEBI:61560"/>
        <dbReference type="ChEBI" id="CHEBI:173112"/>
        <dbReference type="EC" id="2.7.7.7"/>
    </reaction>
</comment>
<dbReference type="RefSeq" id="WP_068912409.1">
    <property type="nucleotide sequence ID" value="NZ_MBEW02000006.1"/>
</dbReference>
<dbReference type="InterPro" id="IPR040982">
    <property type="entry name" value="DNA_pol3_finger"/>
</dbReference>
<dbReference type="FunFam" id="3.30.420.10:FF:000045">
    <property type="entry name" value="3'-5' exonuclease DinG"/>
    <property type="match status" value="1"/>
</dbReference>
<dbReference type="GO" id="GO:0006261">
    <property type="term" value="P:DNA-templated DNA replication"/>
    <property type="evidence" value="ECO:0007669"/>
    <property type="project" value="UniProtKB-UniRule"/>
</dbReference>
<keyword evidence="9 11" id="KW-0239">DNA-directed DNA polymerase</keyword>
<dbReference type="STRING" id="1871336.BBG48_02130"/>
<dbReference type="EMBL" id="MBEW02000006">
    <property type="protein sequence ID" value="RDY21508.1"/>
    <property type="molecule type" value="Genomic_DNA"/>
</dbReference>
<dbReference type="InterPro" id="IPR006054">
    <property type="entry name" value="DnaQ"/>
</dbReference>
<keyword evidence="4 11" id="KW-0548">Nucleotidyltransferase</keyword>
<dbReference type="InterPro" id="IPR029460">
    <property type="entry name" value="DNAPol_HHH"/>
</dbReference>
<evidence type="ECO:0000259" key="13">
    <source>
        <dbReference type="SMART" id="SM00481"/>
    </source>
</evidence>
<comment type="similarity">
    <text evidence="11">Belongs to the DNA polymerase type-C family. PolC subfamily.</text>
</comment>